<organism evidence="3 4">
    <name type="scientific">Isoptericola luteus</name>
    <dbReference type="NCBI Taxonomy" id="2879484"/>
    <lineage>
        <taxon>Bacteria</taxon>
        <taxon>Bacillati</taxon>
        <taxon>Actinomycetota</taxon>
        <taxon>Actinomycetes</taxon>
        <taxon>Micrococcales</taxon>
        <taxon>Promicromonosporaceae</taxon>
        <taxon>Isoptericola</taxon>
    </lineage>
</organism>
<sequence>MTTTESGYQQAAPEPGAAPPPRSGRSATARALMVIGIVLAALVVLRVAVLLIDLSLVRTTTTHASYDAVGVVELVADDDVTVRVADGAGTVEVDKVARGGLTSPVYRVQESGDRLVVTHECGRWTWFTECGGGLDVTLPADTELVVRSSNGDVRASGVAGDVDLTSSNGDVEAASIGGRLDVYSSNGDVVVDQAGGDTEARSSNGDVEVSDVGGSLVVDSSNGRVDVVSVAGSVVAESSNGRVDVADAAGDVRATSSNGDVTVTGDGEPVRLLINTSNGNQTIEGATDPDADRTVEIRSSNGDVSYLVR</sequence>
<feature type="transmembrane region" description="Helical" evidence="2">
    <location>
        <begin position="31"/>
        <end position="52"/>
    </location>
</feature>
<reference evidence="3 4" key="1">
    <citation type="submission" date="2021-09" db="EMBL/GenBank/DDBJ databases">
        <title>Isoptericola luteus sp. nov., a novel bacterium isolated from Harbin, the capital city of Heilongjiang province.</title>
        <authorList>
            <person name="Li J."/>
        </authorList>
    </citation>
    <scope>NUCLEOTIDE SEQUENCE [LARGE SCALE GENOMIC DNA]</scope>
    <source>
        <strain evidence="3 4">NEAU-Y5</strain>
    </source>
</reference>
<keyword evidence="2" id="KW-1133">Transmembrane helix</keyword>
<evidence type="ECO:0000313" key="3">
    <source>
        <dbReference type="EMBL" id="MCA5894293.1"/>
    </source>
</evidence>
<feature type="region of interest" description="Disordered" evidence="1">
    <location>
        <begin position="1"/>
        <end position="25"/>
    </location>
</feature>
<comment type="caution">
    <text evidence="3">The sequence shown here is derived from an EMBL/GenBank/DDBJ whole genome shotgun (WGS) entry which is preliminary data.</text>
</comment>
<proteinExistence type="predicted"/>
<keyword evidence="4" id="KW-1185">Reference proteome</keyword>
<keyword evidence="2" id="KW-0812">Transmembrane</keyword>
<protein>
    <submittedName>
        <fullName evidence="3">DUF4097 domain-containing protein</fullName>
    </submittedName>
</protein>
<gene>
    <name evidence="3" type="ORF">LEP48_13175</name>
</gene>
<keyword evidence="2" id="KW-0472">Membrane</keyword>
<dbReference type="Proteomes" id="UP001319870">
    <property type="component" value="Unassembled WGS sequence"/>
</dbReference>
<dbReference type="InterPro" id="IPR047002">
    <property type="entry name" value="Tcp10_C_sf"/>
</dbReference>
<accession>A0ABS7ZH00</accession>
<dbReference type="EMBL" id="JAIXCQ010000009">
    <property type="protein sequence ID" value="MCA5894293.1"/>
    <property type="molecule type" value="Genomic_DNA"/>
</dbReference>
<evidence type="ECO:0000256" key="2">
    <source>
        <dbReference type="SAM" id="Phobius"/>
    </source>
</evidence>
<dbReference type="RefSeq" id="WP_225566057.1">
    <property type="nucleotide sequence ID" value="NZ_JAIXCQ010000009.1"/>
</dbReference>
<evidence type="ECO:0000313" key="4">
    <source>
        <dbReference type="Proteomes" id="UP001319870"/>
    </source>
</evidence>
<name>A0ABS7ZH00_9MICO</name>
<evidence type="ECO:0000256" key="1">
    <source>
        <dbReference type="SAM" id="MobiDB-lite"/>
    </source>
</evidence>
<dbReference type="Gene3D" id="2.60.450.20">
    <property type="match status" value="1"/>
</dbReference>